<evidence type="ECO:0000256" key="1">
    <source>
        <dbReference type="SAM" id="MobiDB-lite"/>
    </source>
</evidence>
<sequence>MRGIDELAYHVQQWDLPVLTISSQPDVPGAVIRPLVQPVALYPWSMIWRQGLHHPGLTALRDAARDLADAEGWLHLTDDAWLPEPEASRPPVHSEHPESR</sequence>
<dbReference type="EMBL" id="JBHMCE010000002">
    <property type="protein sequence ID" value="MFB9526545.1"/>
    <property type="molecule type" value="Genomic_DNA"/>
</dbReference>
<accession>A0ABV5PTP0</accession>
<feature type="region of interest" description="Disordered" evidence="1">
    <location>
        <begin position="80"/>
        <end position="100"/>
    </location>
</feature>
<reference evidence="2 3" key="1">
    <citation type="submission" date="2024-09" db="EMBL/GenBank/DDBJ databases">
        <authorList>
            <person name="Sun Q."/>
            <person name="Mori K."/>
        </authorList>
    </citation>
    <scope>NUCLEOTIDE SEQUENCE [LARGE SCALE GENOMIC DNA]</scope>
    <source>
        <strain evidence="2 3">JCM 3323</strain>
    </source>
</reference>
<organism evidence="2 3">
    <name type="scientific">Nonomuraea roseola</name>
    <dbReference type="NCBI Taxonomy" id="46179"/>
    <lineage>
        <taxon>Bacteria</taxon>
        <taxon>Bacillati</taxon>
        <taxon>Actinomycetota</taxon>
        <taxon>Actinomycetes</taxon>
        <taxon>Streptosporangiales</taxon>
        <taxon>Streptosporangiaceae</taxon>
        <taxon>Nonomuraea</taxon>
    </lineage>
</organism>
<keyword evidence="3" id="KW-1185">Reference proteome</keyword>
<dbReference type="RefSeq" id="WP_346123667.1">
    <property type="nucleotide sequence ID" value="NZ_BAAAXC010000014.1"/>
</dbReference>
<comment type="caution">
    <text evidence="2">The sequence shown here is derived from an EMBL/GenBank/DDBJ whole genome shotgun (WGS) entry which is preliminary data.</text>
</comment>
<evidence type="ECO:0000313" key="3">
    <source>
        <dbReference type="Proteomes" id="UP001589646"/>
    </source>
</evidence>
<evidence type="ECO:0000313" key="2">
    <source>
        <dbReference type="EMBL" id="MFB9526545.1"/>
    </source>
</evidence>
<dbReference type="Proteomes" id="UP001589646">
    <property type="component" value="Unassembled WGS sequence"/>
</dbReference>
<gene>
    <name evidence="2" type="ORF">ACFFRN_07950</name>
</gene>
<proteinExistence type="predicted"/>
<name>A0ABV5PTP0_9ACTN</name>
<protein>
    <submittedName>
        <fullName evidence="2">Uncharacterized protein</fullName>
    </submittedName>
</protein>